<feature type="domain" description="WKF" evidence="2">
    <location>
        <begin position="106"/>
        <end position="164"/>
    </location>
</feature>
<dbReference type="AlphaFoldDB" id="A0A1X0QNQ6"/>
<gene>
    <name evidence="3" type="ORF">BCV72DRAFT_75958</name>
</gene>
<protein>
    <recommendedName>
        <fullName evidence="2">WKF domain-containing protein</fullName>
    </recommendedName>
</protein>
<dbReference type="OrthoDB" id="10261563at2759"/>
<feature type="region of interest" description="Disordered" evidence="1">
    <location>
        <begin position="1"/>
        <end position="25"/>
    </location>
</feature>
<organism evidence="3">
    <name type="scientific">Rhizopus microsporus var. microsporus</name>
    <dbReference type="NCBI Taxonomy" id="86635"/>
    <lineage>
        <taxon>Eukaryota</taxon>
        <taxon>Fungi</taxon>
        <taxon>Fungi incertae sedis</taxon>
        <taxon>Mucoromycota</taxon>
        <taxon>Mucoromycotina</taxon>
        <taxon>Mucoromycetes</taxon>
        <taxon>Mucorales</taxon>
        <taxon>Mucorineae</taxon>
        <taxon>Rhizopodaceae</taxon>
        <taxon>Rhizopus</taxon>
    </lineage>
</organism>
<reference evidence="3" key="1">
    <citation type="journal article" date="2016" name="Proc. Natl. Acad. Sci. U.S.A.">
        <title>Lipid metabolic changes in an early divergent fungus govern the establishment of a mutualistic symbiosis with endobacteria.</title>
        <authorList>
            <person name="Lastovetsky O.A."/>
            <person name="Gaspar M.L."/>
            <person name="Mondo S.J."/>
            <person name="LaButti K.M."/>
            <person name="Sandor L."/>
            <person name="Grigoriev I.V."/>
            <person name="Henry S.A."/>
            <person name="Pawlowska T.E."/>
        </authorList>
    </citation>
    <scope>NUCLEOTIDE SEQUENCE [LARGE SCALE GENOMIC DNA]</scope>
    <source>
        <strain evidence="3">ATCC 52814</strain>
    </source>
</reference>
<feature type="compositionally biased region" description="Basic and acidic residues" evidence="1">
    <location>
        <begin position="90"/>
        <end position="100"/>
    </location>
</feature>
<name>A0A1X0QNQ6_RHIZD</name>
<evidence type="ECO:0000313" key="3">
    <source>
        <dbReference type="EMBL" id="ORE01374.1"/>
    </source>
</evidence>
<evidence type="ECO:0000259" key="2">
    <source>
        <dbReference type="Pfam" id="PF10180"/>
    </source>
</evidence>
<proteinExistence type="predicted"/>
<dbReference type="Proteomes" id="UP000242414">
    <property type="component" value="Unassembled WGS sequence"/>
</dbReference>
<dbReference type="InterPro" id="IPR019327">
    <property type="entry name" value="WKF"/>
</dbReference>
<feature type="compositionally biased region" description="Basic residues" evidence="1">
    <location>
        <begin position="80"/>
        <end position="89"/>
    </location>
</feature>
<sequence>MSNVKSIKKSEPKIDEKPKQTQGQKLLEAMTAKKAAKEALLKGVKSTHVSFDDEGNEQKVETVTKGEKKRRSEEQVSEKKTKKVKKLKTKKPEETKTDSKQKEAFEYLRLFVNDRKNWKFKKVLQTWILQSLYKMPKSEFDNALEYLKDLQGASREKTKKEAQDRIPKNSIGNNLTGYTNVSNDDFDDFDAEKLLAQVSVTQSSTKQDESEEVRRARLIVDTLL</sequence>
<evidence type="ECO:0000256" key="1">
    <source>
        <dbReference type="SAM" id="MobiDB-lite"/>
    </source>
</evidence>
<dbReference type="VEuPathDB" id="FungiDB:BCV72DRAFT_75958"/>
<dbReference type="EMBL" id="KV922144">
    <property type="protein sequence ID" value="ORE01374.1"/>
    <property type="molecule type" value="Genomic_DNA"/>
</dbReference>
<dbReference type="PANTHER" id="PTHR22306">
    <property type="entry name" value="CHROMOSOME 7 OPEN READING FRAME 50"/>
    <property type="match status" value="1"/>
</dbReference>
<feature type="region of interest" description="Disordered" evidence="1">
    <location>
        <begin position="46"/>
        <end position="100"/>
    </location>
</feature>
<feature type="compositionally biased region" description="Basic and acidic residues" evidence="1">
    <location>
        <begin position="56"/>
        <end position="79"/>
    </location>
</feature>
<dbReference type="Pfam" id="PF10180">
    <property type="entry name" value="WKF"/>
    <property type="match status" value="1"/>
</dbReference>
<feature type="compositionally biased region" description="Basic and acidic residues" evidence="1">
    <location>
        <begin position="8"/>
        <end position="19"/>
    </location>
</feature>
<dbReference type="PANTHER" id="PTHR22306:SF2">
    <property type="entry name" value="CHROMOSOME 7 OPEN READING FRAME 50"/>
    <property type="match status" value="1"/>
</dbReference>
<accession>A0A1X0QNQ6</accession>